<keyword evidence="1" id="KW-0812">Transmembrane</keyword>
<protein>
    <submittedName>
        <fullName evidence="2">Uncharacterized protein</fullName>
    </submittedName>
</protein>
<evidence type="ECO:0000256" key="1">
    <source>
        <dbReference type="SAM" id="Phobius"/>
    </source>
</evidence>
<reference evidence="2 3" key="1">
    <citation type="submission" date="2016-10" db="EMBL/GenBank/DDBJ databases">
        <authorList>
            <person name="de Groot N.N."/>
        </authorList>
    </citation>
    <scope>NUCLEOTIDE SEQUENCE [LARGE SCALE GENOMIC DNA]</scope>
    <source>
        <strain evidence="2 3">47C3B</strain>
    </source>
</reference>
<proteinExistence type="predicted"/>
<evidence type="ECO:0000313" key="2">
    <source>
        <dbReference type="EMBL" id="SDE90498.1"/>
    </source>
</evidence>
<dbReference type="EMBL" id="FNAI01000010">
    <property type="protein sequence ID" value="SDE90498.1"/>
    <property type="molecule type" value="Genomic_DNA"/>
</dbReference>
<dbReference type="RefSeq" id="WP_091152228.1">
    <property type="nucleotide sequence ID" value="NZ_FNAI01000010.1"/>
</dbReference>
<feature type="transmembrane region" description="Helical" evidence="1">
    <location>
        <begin position="35"/>
        <end position="56"/>
    </location>
</feature>
<accession>A0A1G7GQP9</accession>
<sequence length="73" mass="8115">MKKIGLLRLFACLPLIALAIPDGTELLMNPDYRVPALHIVTGAALVAVIGICTFIIKHLKKQTLKVQYQHHKN</sequence>
<evidence type="ECO:0000313" key="3">
    <source>
        <dbReference type="Proteomes" id="UP000199072"/>
    </source>
</evidence>
<dbReference type="OrthoDB" id="799230at2"/>
<dbReference type="Proteomes" id="UP000199072">
    <property type="component" value="Unassembled WGS sequence"/>
</dbReference>
<keyword evidence="1" id="KW-0472">Membrane</keyword>
<organism evidence="2 3">
    <name type="scientific">Mucilaginibacter pineti</name>
    <dbReference type="NCBI Taxonomy" id="1391627"/>
    <lineage>
        <taxon>Bacteria</taxon>
        <taxon>Pseudomonadati</taxon>
        <taxon>Bacteroidota</taxon>
        <taxon>Sphingobacteriia</taxon>
        <taxon>Sphingobacteriales</taxon>
        <taxon>Sphingobacteriaceae</taxon>
        <taxon>Mucilaginibacter</taxon>
    </lineage>
</organism>
<keyword evidence="3" id="KW-1185">Reference proteome</keyword>
<gene>
    <name evidence="2" type="ORF">SAMN05216464_110254</name>
</gene>
<dbReference type="AlphaFoldDB" id="A0A1G7GQP9"/>
<name>A0A1G7GQP9_9SPHI</name>
<keyword evidence="1" id="KW-1133">Transmembrane helix</keyword>